<dbReference type="InterPro" id="IPR006448">
    <property type="entry name" value="Phage_term_ssu_P27"/>
</dbReference>
<protein>
    <submittedName>
        <fullName evidence="2">Terminase small subunit</fullName>
    </submittedName>
</protein>
<dbReference type="EMBL" id="BK016138">
    <property type="protein sequence ID" value="DAF97903.1"/>
    <property type="molecule type" value="Genomic_DNA"/>
</dbReference>
<accession>A0A8S5UTT5</accession>
<dbReference type="NCBIfam" id="TIGR01558">
    <property type="entry name" value="sm_term_P27"/>
    <property type="match status" value="1"/>
</dbReference>
<organism evidence="2">
    <name type="scientific">Myoviridae sp. ctvxP16</name>
    <dbReference type="NCBI Taxonomy" id="2825205"/>
    <lineage>
        <taxon>Viruses</taxon>
        <taxon>Duplodnaviria</taxon>
        <taxon>Heunggongvirae</taxon>
        <taxon>Uroviricota</taxon>
        <taxon>Caudoviricetes</taxon>
    </lineage>
</organism>
<dbReference type="Pfam" id="PF05119">
    <property type="entry name" value="Terminase_4"/>
    <property type="match status" value="1"/>
</dbReference>
<reference evidence="2" key="1">
    <citation type="journal article" date="2021" name="Proc. Natl. Acad. Sci. U.S.A.">
        <title>A Catalog of Tens of Thousands of Viruses from Human Metagenomes Reveals Hidden Associations with Chronic Diseases.</title>
        <authorList>
            <person name="Tisza M.J."/>
            <person name="Buck C.B."/>
        </authorList>
    </citation>
    <scope>NUCLEOTIDE SEQUENCE</scope>
    <source>
        <strain evidence="2">CtvxP16</strain>
    </source>
</reference>
<name>A0A8S5UTT5_9CAUD</name>
<feature type="region of interest" description="Disordered" evidence="1">
    <location>
        <begin position="1"/>
        <end position="47"/>
    </location>
</feature>
<feature type="compositionally biased region" description="Basic and acidic residues" evidence="1">
    <location>
        <begin position="12"/>
        <end position="32"/>
    </location>
</feature>
<evidence type="ECO:0000313" key="2">
    <source>
        <dbReference type="EMBL" id="DAF97903.1"/>
    </source>
</evidence>
<sequence length="182" mass="20529">MGKGRKAIPASNKDKSTYKNVGDIERQKDLEPKGYSNSLPAPKDLPDGARKEWKRIVRLLKQGDSDLINNLDLYLLKMYCVEVDIYNKLLEQWTAENHALFKDDVTDTQRANYSISGVQTSASVGKTTKKQINPLLNELQKHSNTIRVYAEQLGLTPVGRAGWTVRNAKKESSEVDDFMGDE</sequence>
<proteinExistence type="predicted"/>
<evidence type="ECO:0000256" key="1">
    <source>
        <dbReference type="SAM" id="MobiDB-lite"/>
    </source>
</evidence>